<accession>A0ABR0KD29</accession>
<evidence type="ECO:0000313" key="3">
    <source>
        <dbReference type="Proteomes" id="UP001345013"/>
    </source>
</evidence>
<evidence type="ECO:0000313" key="2">
    <source>
        <dbReference type="EMBL" id="KAK5093524.1"/>
    </source>
</evidence>
<protein>
    <submittedName>
        <fullName evidence="2">Uncharacterized protein</fullName>
    </submittedName>
</protein>
<proteinExistence type="predicted"/>
<feature type="compositionally biased region" description="Polar residues" evidence="1">
    <location>
        <begin position="221"/>
        <end position="232"/>
    </location>
</feature>
<feature type="compositionally biased region" description="Polar residues" evidence="1">
    <location>
        <begin position="524"/>
        <end position="551"/>
    </location>
</feature>
<feature type="region of interest" description="Disordered" evidence="1">
    <location>
        <begin position="286"/>
        <end position="583"/>
    </location>
</feature>
<feature type="compositionally biased region" description="Basic and acidic residues" evidence="1">
    <location>
        <begin position="292"/>
        <end position="303"/>
    </location>
</feature>
<reference evidence="2 3" key="1">
    <citation type="submission" date="2023-08" db="EMBL/GenBank/DDBJ databases">
        <title>Black Yeasts Isolated from many extreme environments.</title>
        <authorList>
            <person name="Coleine C."/>
            <person name="Stajich J.E."/>
            <person name="Selbmann L."/>
        </authorList>
    </citation>
    <scope>NUCLEOTIDE SEQUENCE [LARGE SCALE GENOMIC DNA]</scope>
    <source>
        <strain evidence="2 3">CCFEE 5885</strain>
    </source>
</reference>
<feature type="region of interest" description="Disordered" evidence="1">
    <location>
        <begin position="221"/>
        <end position="268"/>
    </location>
</feature>
<feature type="region of interest" description="Disordered" evidence="1">
    <location>
        <begin position="124"/>
        <end position="155"/>
    </location>
</feature>
<keyword evidence="3" id="KW-1185">Reference proteome</keyword>
<feature type="compositionally biased region" description="Basic and acidic residues" evidence="1">
    <location>
        <begin position="66"/>
        <end position="81"/>
    </location>
</feature>
<feature type="compositionally biased region" description="Low complexity" evidence="1">
    <location>
        <begin position="429"/>
        <end position="444"/>
    </location>
</feature>
<name>A0ABR0KD29_9EURO</name>
<dbReference type="Proteomes" id="UP001345013">
    <property type="component" value="Unassembled WGS sequence"/>
</dbReference>
<feature type="compositionally biased region" description="Polar residues" evidence="1">
    <location>
        <begin position="492"/>
        <end position="502"/>
    </location>
</feature>
<gene>
    <name evidence="2" type="ORF">LTR24_004235</name>
</gene>
<feature type="compositionally biased region" description="Basic and acidic residues" evidence="1">
    <location>
        <begin position="251"/>
        <end position="265"/>
    </location>
</feature>
<organism evidence="2 3">
    <name type="scientific">Lithohypha guttulata</name>
    <dbReference type="NCBI Taxonomy" id="1690604"/>
    <lineage>
        <taxon>Eukaryota</taxon>
        <taxon>Fungi</taxon>
        <taxon>Dikarya</taxon>
        <taxon>Ascomycota</taxon>
        <taxon>Pezizomycotina</taxon>
        <taxon>Eurotiomycetes</taxon>
        <taxon>Chaetothyriomycetidae</taxon>
        <taxon>Chaetothyriales</taxon>
        <taxon>Trichomeriaceae</taxon>
        <taxon>Lithohypha</taxon>
    </lineage>
</organism>
<feature type="compositionally biased region" description="Polar residues" evidence="1">
    <location>
        <begin position="447"/>
        <end position="459"/>
    </location>
</feature>
<feature type="compositionally biased region" description="Low complexity" evidence="1">
    <location>
        <begin position="462"/>
        <end position="482"/>
    </location>
</feature>
<sequence length="583" mass="62374">MKGLGDILRLTGNKRTRKEDKRLLRSYEARGSDGTHYLVYVYADGHKVRRRLGAIPEDECPEEDEVRLRDDRGKERARDETAANGQFSDDYPVPVQDGQVDDEITYMNDTGYGGFDSYEDDEAVEGTHEVPPGHFSRSDGQPLREPTPSVRSNPPAFHEYFVASPTSASQPIAQMTHHEGDPQYYISQHDGFSRGQPVVERDMPESKSQYDNVSRVQAMQQRGFSITNSQHDYASRVSGKAPSGTGSKYSETSKSREPDLRKHTLEQQANCSAWEAEVASYKFGPNWNFVESHGDEVQPHEVLPDDSASSVGTRDSHRHRRPKDGSVARHSDTRSVGTKASAHPDLTDQTLSREMANEGVARTPAGSEGGRTASESRSSLGKSRAESVFSDRSGGVGSEGGRTPSESRSNLGKSRAESVFSNRSGGSGSSQSSFAGSAPSQAPSVLSGHTASVNSNAPSRLSGYAASASSYASSASGASSSSKAKDKAASVITPQAPKTTNVSSKLSQVSTSSRAPSVASSWATTASGISSRSSQHASPPRSSTAMSSTTKPKAAVNPVEAKKPKVKTMKVGSTKAKNGRSVR</sequence>
<feature type="compositionally biased region" description="Basic and acidic residues" evidence="1">
    <location>
        <begin position="323"/>
        <end position="333"/>
    </location>
</feature>
<feature type="region of interest" description="Disordered" evidence="1">
    <location>
        <begin position="58"/>
        <end position="95"/>
    </location>
</feature>
<evidence type="ECO:0000256" key="1">
    <source>
        <dbReference type="SAM" id="MobiDB-lite"/>
    </source>
</evidence>
<dbReference type="EMBL" id="JAVRRG010000042">
    <property type="protein sequence ID" value="KAK5093524.1"/>
    <property type="molecule type" value="Genomic_DNA"/>
</dbReference>
<comment type="caution">
    <text evidence="2">The sequence shown here is derived from an EMBL/GenBank/DDBJ whole genome shotgun (WGS) entry which is preliminary data.</text>
</comment>
<feature type="compositionally biased region" description="Low complexity" evidence="1">
    <location>
        <begin position="503"/>
        <end position="523"/>
    </location>
</feature>